<evidence type="ECO:0000256" key="2">
    <source>
        <dbReference type="ARBA" id="ARBA00003213"/>
    </source>
</evidence>
<evidence type="ECO:0000256" key="12">
    <source>
        <dbReference type="RuleBase" id="RU003784"/>
    </source>
</evidence>
<dbReference type="NCBIfam" id="TIGR00174">
    <property type="entry name" value="miaA"/>
    <property type="match status" value="1"/>
</dbReference>
<comment type="catalytic activity">
    <reaction evidence="9 10 11">
        <text>adenosine(37) in tRNA + dimethylallyl diphosphate = N(6)-dimethylallyladenosine(37) in tRNA + diphosphate</text>
        <dbReference type="Rhea" id="RHEA:26482"/>
        <dbReference type="Rhea" id="RHEA-COMP:10162"/>
        <dbReference type="Rhea" id="RHEA-COMP:10375"/>
        <dbReference type="ChEBI" id="CHEBI:33019"/>
        <dbReference type="ChEBI" id="CHEBI:57623"/>
        <dbReference type="ChEBI" id="CHEBI:74411"/>
        <dbReference type="ChEBI" id="CHEBI:74415"/>
        <dbReference type="EC" id="2.5.1.75"/>
    </reaction>
</comment>
<feature type="region of interest" description="Interaction with substrate tRNA" evidence="10">
    <location>
        <begin position="41"/>
        <end position="44"/>
    </location>
</feature>
<evidence type="ECO:0000256" key="7">
    <source>
        <dbReference type="ARBA" id="ARBA00022840"/>
    </source>
</evidence>
<accession>A0A7R6REZ4</accession>
<proteinExistence type="inferred from homology"/>
<dbReference type="InterPro" id="IPR027417">
    <property type="entry name" value="P-loop_NTPase"/>
</dbReference>
<feature type="region of interest" description="Interaction with substrate tRNA" evidence="10">
    <location>
        <begin position="165"/>
        <end position="169"/>
    </location>
</feature>
<evidence type="ECO:0000313" key="14">
    <source>
        <dbReference type="EMBL" id="BBU69831.1"/>
    </source>
</evidence>
<dbReference type="PANTHER" id="PTHR11088">
    <property type="entry name" value="TRNA DIMETHYLALLYLTRANSFERASE"/>
    <property type="match status" value="1"/>
</dbReference>
<reference evidence="15" key="1">
    <citation type="submission" date="2020-01" db="EMBL/GenBank/DDBJ databases">
        <title>Phosphoaccumulans saitamaens gen. nov., sp. nov., a polyphosphate accumulating bacterium isolated from surface river water.</title>
        <authorList>
            <person name="Watanabe K."/>
            <person name="Suda W."/>
        </authorList>
    </citation>
    <scope>NUCLEOTIDE SEQUENCE [LARGE SCALE GENOMIC DNA]</scope>
    <source>
        <strain evidence="15">ICHIAU1</strain>
    </source>
</reference>
<dbReference type="GO" id="GO:0052381">
    <property type="term" value="F:tRNA dimethylallyltransferase activity"/>
    <property type="evidence" value="ECO:0007669"/>
    <property type="project" value="UniProtKB-UniRule"/>
</dbReference>
<evidence type="ECO:0000256" key="6">
    <source>
        <dbReference type="ARBA" id="ARBA00022741"/>
    </source>
</evidence>
<dbReference type="InterPro" id="IPR039657">
    <property type="entry name" value="Dimethylallyltransferase"/>
</dbReference>
<evidence type="ECO:0000256" key="13">
    <source>
        <dbReference type="RuleBase" id="RU003785"/>
    </source>
</evidence>
<dbReference type="EMBL" id="AP022345">
    <property type="protein sequence ID" value="BBU69831.1"/>
    <property type="molecule type" value="Genomic_DNA"/>
</dbReference>
<evidence type="ECO:0000256" key="4">
    <source>
        <dbReference type="ARBA" id="ARBA00022679"/>
    </source>
</evidence>
<dbReference type="GO" id="GO:0006400">
    <property type="term" value="P:tRNA modification"/>
    <property type="evidence" value="ECO:0007669"/>
    <property type="project" value="TreeGrafter"/>
</dbReference>
<dbReference type="Gene3D" id="1.10.20.140">
    <property type="match status" value="1"/>
</dbReference>
<dbReference type="SUPFAM" id="SSF52540">
    <property type="entry name" value="P-loop containing nucleoside triphosphate hydrolases"/>
    <property type="match status" value="1"/>
</dbReference>
<dbReference type="FunFam" id="1.10.20.140:FF:000001">
    <property type="entry name" value="tRNA dimethylallyltransferase"/>
    <property type="match status" value="1"/>
</dbReference>
<keyword evidence="5 10" id="KW-0819">tRNA processing</keyword>
<comment type="subunit">
    <text evidence="10">Monomer.</text>
</comment>
<evidence type="ECO:0000256" key="8">
    <source>
        <dbReference type="ARBA" id="ARBA00022842"/>
    </source>
</evidence>
<dbReference type="Proteomes" id="UP000463961">
    <property type="component" value="Chromosome"/>
</dbReference>
<keyword evidence="4 10" id="KW-0808">Transferase</keyword>
<evidence type="ECO:0000256" key="3">
    <source>
        <dbReference type="ARBA" id="ARBA00005842"/>
    </source>
</evidence>
<keyword evidence="6 10" id="KW-0547">Nucleotide-binding</keyword>
<dbReference type="Gene3D" id="3.40.50.300">
    <property type="entry name" value="P-loop containing nucleotide triphosphate hydrolases"/>
    <property type="match status" value="1"/>
</dbReference>
<evidence type="ECO:0000256" key="10">
    <source>
        <dbReference type="HAMAP-Rule" id="MF_00185"/>
    </source>
</evidence>
<name>A0A7R6REZ4_9RHOO</name>
<dbReference type="Pfam" id="PF01715">
    <property type="entry name" value="IPPT"/>
    <property type="match status" value="1"/>
</dbReference>
<dbReference type="OrthoDB" id="9776390at2"/>
<comment type="caution">
    <text evidence="10">Lacks conserved residue(s) required for the propagation of feature annotation.</text>
</comment>
<evidence type="ECO:0000256" key="11">
    <source>
        <dbReference type="RuleBase" id="RU003783"/>
    </source>
</evidence>
<organism evidence="14 15">
    <name type="scientific">Fluviibacter phosphoraccumulans</name>
    <dbReference type="NCBI Taxonomy" id="1751046"/>
    <lineage>
        <taxon>Bacteria</taxon>
        <taxon>Pseudomonadati</taxon>
        <taxon>Pseudomonadota</taxon>
        <taxon>Betaproteobacteria</taxon>
        <taxon>Rhodocyclales</taxon>
        <taxon>Fluviibacteraceae</taxon>
        <taxon>Fluviibacter</taxon>
    </lineage>
</organism>
<sequence length="317" mass="35252">MVDKTPSLPPAILLLGPTASGKTDLALHLADQYPIDLISVDSALVFKDMNIGTAKPDAATLQRYPHALVDVITPEECYSAARFRDDALAAMAASTAQGRIPLLVGGTMLYIKALLEGLSDLPQANPELRAEIDVRAKQHGWPAIHEELAKLDPVTAARLAPNDSQRIQRALEICLLSGVPASALYAEQQQQKKPPYRFLSLALLPSERSWLHERIALRFKLMLQQGFVEEVEGLRAKYQLNADLPSMRCVGYRQAWEVLENTLAAKELEERGIYATRQLAKRQITWLSNTIECEKFDCLQNNNADLVGRRVAEFLEV</sequence>
<feature type="binding site" evidence="10">
    <location>
        <begin position="16"/>
        <end position="23"/>
    </location>
    <ligand>
        <name>ATP</name>
        <dbReference type="ChEBI" id="CHEBI:30616"/>
    </ligand>
</feature>
<evidence type="ECO:0000256" key="1">
    <source>
        <dbReference type="ARBA" id="ARBA00001946"/>
    </source>
</evidence>
<dbReference type="RefSeq" id="WP_162050897.1">
    <property type="nucleotide sequence ID" value="NZ_AP022345.1"/>
</dbReference>
<feature type="site" description="Interaction with substrate tRNA" evidence="10">
    <location>
        <position position="129"/>
    </location>
</feature>
<dbReference type="EC" id="2.5.1.75" evidence="10"/>
<dbReference type="AlphaFoldDB" id="A0A7R6REZ4"/>
<gene>
    <name evidence="10 14" type="primary">miaA</name>
    <name evidence="14" type="ORF">ICHIAU1_21140</name>
</gene>
<comment type="function">
    <text evidence="2 10 12">Catalyzes the transfer of a dimethylallyl group onto the adenine at position 37 in tRNAs that read codons beginning with uridine, leading to the formation of N6-(dimethylallyl)adenosine (i(6)A).</text>
</comment>
<dbReference type="InterPro" id="IPR018022">
    <property type="entry name" value="IPT"/>
</dbReference>
<dbReference type="GO" id="GO:0005524">
    <property type="term" value="F:ATP binding"/>
    <property type="evidence" value="ECO:0007669"/>
    <property type="project" value="UniProtKB-UniRule"/>
</dbReference>
<protein>
    <recommendedName>
        <fullName evidence="10">tRNA dimethylallyltransferase</fullName>
        <ecNumber evidence="10">2.5.1.75</ecNumber>
    </recommendedName>
    <alternativeName>
        <fullName evidence="10">Dimethylallyl diphosphate:tRNA dimethylallyltransferase</fullName>
        <shortName evidence="10">DMAPP:tRNA dimethylallyltransferase</shortName>
        <shortName evidence="10">DMATase</shortName>
    </alternativeName>
    <alternativeName>
        <fullName evidence="10">Isopentenyl-diphosphate:tRNA isopentenyltransferase</fullName>
        <shortName evidence="10">IPP transferase</shortName>
        <shortName evidence="10">IPPT</shortName>
        <shortName evidence="10">IPTase</shortName>
    </alternativeName>
</protein>
<keyword evidence="7 10" id="KW-0067">ATP-binding</keyword>
<comment type="similarity">
    <text evidence="3 10 13">Belongs to the IPP transferase family.</text>
</comment>
<feature type="region of interest" description="Interaction with substrate tRNA" evidence="10">
    <location>
        <begin position="248"/>
        <end position="253"/>
    </location>
</feature>
<keyword evidence="8 10" id="KW-0460">Magnesium</keyword>
<keyword evidence="15" id="KW-1185">Reference proteome</keyword>
<evidence type="ECO:0000313" key="15">
    <source>
        <dbReference type="Proteomes" id="UP000463961"/>
    </source>
</evidence>
<evidence type="ECO:0000256" key="9">
    <source>
        <dbReference type="ARBA" id="ARBA00049563"/>
    </source>
</evidence>
<feature type="binding site" evidence="10">
    <location>
        <begin position="18"/>
        <end position="23"/>
    </location>
    <ligand>
        <name>substrate</name>
    </ligand>
</feature>
<dbReference type="PANTHER" id="PTHR11088:SF60">
    <property type="entry name" value="TRNA DIMETHYLALLYLTRANSFERASE"/>
    <property type="match status" value="1"/>
</dbReference>
<comment type="cofactor">
    <cofactor evidence="1 10">
        <name>Mg(2+)</name>
        <dbReference type="ChEBI" id="CHEBI:18420"/>
    </cofactor>
</comment>
<feature type="site" description="Interaction with substrate tRNA" evidence="10">
    <location>
        <position position="107"/>
    </location>
</feature>
<evidence type="ECO:0000256" key="5">
    <source>
        <dbReference type="ARBA" id="ARBA00022694"/>
    </source>
</evidence>
<dbReference type="HAMAP" id="MF_00185">
    <property type="entry name" value="IPP_trans"/>
    <property type="match status" value="1"/>
</dbReference>